<feature type="transmembrane region" description="Helical" evidence="6">
    <location>
        <begin position="236"/>
        <end position="257"/>
    </location>
</feature>
<gene>
    <name evidence="8" type="ORF">Aam_007_004</name>
</gene>
<feature type="transmembrane region" description="Helical" evidence="6">
    <location>
        <begin position="209"/>
        <end position="230"/>
    </location>
</feature>
<dbReference type="InterPro" id="IPR036259">
    <property type="entry name" value="MFS_trans_sf"/>
</dbReference>
<dbReference type="PRINTS" id="PR01036">
    <property type="entry name" value="TCRTETB"/>
</dbReference>
<dbReference type="STRING" id="1120923.SAMN02746095_01178"/>
<feature type="transmembrane region" description="Helical" evidence="6">
    <location>
        <begin position="436"/>
        <end position="456"/>
    </location>
</feature>
<feature type="transmembrane region" description="Helical" evidence="6">
    <location>
        <begin position="177"/>
        <end position="197"/>
    </location>
</feature>
<evidence type="ECO:0000256" key="5">
    <source>
        <dbReference type="ARBA" id="ARBA00023136"/>
    </source>
</evidence>
<feature type="domain" description="Major facilitator superfamily (MFS) profile" evidence="7">
    <location>
        <begin position="23"/>
        <end position="460"/>
    </location>
</feature>
<evidence type="ECO:0000256" key="3">
    <source>
        <dbReference type="ARBA" id="ARBA00022692"/>
    </source>
</evidence>
<dbReference type="AlphaFoldDB" id="A0A0D6PAN8"/>
<dbReference type="CDD" id="cd17321">
    <property type="entry name" value="MFS_MMR_MDR_like"/>
    <property type="match status" value="1"/>
</dbReference>
<feature type="transmembrane region" description="Helical" evidence="6">
    <location>
        <begin position="407"/>
        <end position="430"/>
    </location>
</feature>
<evidence type="ECO:0000313" key="8">
    <source>
        <dbReference type="EMBL" id="GAN78717.1"/>
    </source>
</evidence>
<dbReference type="GO" id="GO:0022857">
    <property type="term" value="F:transmembrane transporter activity"/>
    <property type="evidence" value="ECO:0007669"/>
    <property type="project" value="InterPro"/>
</dbReference>
<evidence type="ECO:0000259" key="7">
    <source>
        <dbReference type="PROSITE" id="PS50850"/>
    </source>
</evidence>
<dbReference type="RefSeq" id="WP_048877212.1">
    <property type="nucleotide sequence ID" value="NZ_BANC01000007.1"/>
</dbReference>
<dbReference type="Pfam" id="PF07690">
    <property type="entry name" value="MFS_1"/>
    <property type="match status" value="2"/>
</dbReference>
<feature type="transmembrane region" description="Helical" evidence="6">
    <location>
        <begin position="60"/>
        <end position="78"/>
    </location>
</feature>
<dbReference type="InterPro" id="IPR011701">
    <property type="entry name" value="MFS"/>
</dbReference>
<feature type="transmembrane region" description="Helical" evidence="6">
    <location>
        <begin position="269"/>
        <end position="292"/>
    </location>
</feature>
<organism evidence="8 9">
    <name type="scientific">Acidocella aminolytica 101 = DSM 11237</name>
    <dbReference type="NCBI Taxonomy" id="1120923"/>
    <lineage>
        <taxon>Bacteria</taxon>
        <taxon>Pseudomonadati</taxon>
        <taxon>Pseudomonadota</taxon>
        <taxon>Alphaproteobacteria</taxon>
        <taxon>Acetobacterales</taxon>
        <taxon>Acidocellaceae</taxon>
        <taxon>Acidocella</taxon>
    </lineage>
</organism>
<name>A0A0D6PAN8_9PROT</name>
<feature type="transmembrane region" description="Helical" evidence="6">
    <location>
        <begin position="147"/>
        <end position="171"/>
    </location>
</feature>
<feature type="transmembrane region" description="Helical" evidence="6">
    <location>
        <begin position="90"/>
        <end position="110"/>
    </location>
</feature>
<dbReference type="EMBL" id="BANC01000007">
    <property type="protein sequence ID" value="GAN78717.1"/>
    <property type="molecule type" value="Genomic_DNA"/>
</dbReference>
<proteinExistence type="predicted"/>
<dbReference type="PROSITE" id="PS50850">
    <property type="entry name" value="MFS"/>
    <property type="match status" value="1"/>
</dbReference>
<evidence type="ECO:0000256" key="1">
    <source>
        <dbReference type="ARBA" id="ARBA00004141"/>
    </source>
</evidence>
<evidence type="ECO:0000256" key="4">
    <source>
        <dbReference type="ARBA" id="ARBA00022989"/>
    </source>
</evidence>
<dbReference type="Gene3D" id="1.20.1720.10">
    <property type="entry name" value="Multidrug resistance protein D"/>
    <property type="match status" value="1"/>
</dbReference>
<feature type="transmembrane region" description="Helical" evidence="6">
    <location>
        <begin position="116"/>
        <end position="135"/>
    </location>
</feature>
<evidence type="ECO:0000256" key="2">
    <source>
        <dbReference type="ARBA" id="ARBA00022448"/>
    </source>
</evidence>
<feature type="transmembrane region" description="Helical" evidence="6">
    <location>
        <begin position="21"/>
        <end position="40"/>
    </location>
</feature>
<keyword evidence="3 6" id="KW-0812">Transmembrane</keyword>
<evidence type="ECO:0000313" key="9">
    <source>
        <dbReference type="Proteomes" id="UP000032668"/>
    </source>
</evidence>
<keyword evidence="9" id="KW-1185">Reference proteome</keyword>
<accession>A0A0D6PAN8</accession>
<dbReference type="PANTHER" id="PTHR42718">
    <property type="entry name" value="MAJOR FACILITATOR SUPERFAMILY MULTIDRUG TRANSPORTER MFSC"/>
    <property type="match status" value="1"/>
</dbReference>
<dbReference type="InterPro" id="IPR020846">
    <property type="entry name" value="MFS_dom"/>
</dbReference>
<comment type="subcellular location">
    <subcellularLocation>
        <location evidence="1">Membrane</location>
        <topology evidence="1">Multi-pass membrane protein</topology>
    </subcellularLocation>
</comment>
<sequence length="464" mass="48229">MSATLALAEPIQDGLPRPARLRAMFAVAMAVLLSVLDYAVVNIAMPEIARDVHATASASIWVINAYQLASVTSLLPVARLGEKFGHARMCLIGLVMFVFASLLCAMSQTLGELTMARALQGLGGACILGVNAALVRHIYPSELLGRGIALNGLVIALGVALGPSVGAAVLAVANWKWLFLINLPFGLAAFYFALTALPKTPRADVKFDMTSTVLLGLGLGGIVIGGDHFAEGPGGTLGFGLLAVGIVAMAALVRLQLTRAHPLLPVDLLARGGFAAAFATGFLAFLASNFFIISMPFNLTDVLHRGPVETGLVITSWPLSIVLTAPFVGRLADRYPAAILSTLGMLILSLGFLLLRLLPAAPTDIDIVWRISLAALGFSLVQPPNNKAMLMNAPKPRLAGASGMISVVRLLGQTIGGMLVAITLGLAHPAPTRTCLAFASLAAFLGAIASAMRLFAKGGRGMEG</sequence>
<dbReference type="SUPFAM" id="SSF103473">
    <property type="entry name" value="MFS general substrate transporter"/>
    <property type="match status" value="1"/>
</dbReference>
<dbReference type="Proteomes" id="UP000032668">
    <property type="component" value="Unassembled WGS sequence"/>
</dbReference>
<dbReference type="PANTHER" id="PTHR42718:SF9">
    <property type="entry name" value="MAJOR FACILITATOR SUPERFAMILY MULTIDRUG TRANSPORTER MFSC"/>
    <property type="match status" value="1"/>
</dbReference>
<protein>
    <submittedName>
        <fullName evidence="8">Transporter</fullName>
    </submittedName>
</protein>
<dbReference type="Gene3D" id="1.20.1250.20">
    <property type="entry name" value="MFS general substrate transporter like domains"/>
    <property type="match status" value="1"/>
</dbReference>
<feature type="transmembrane region" description="Helical" evidence="6">
    <location>
        <begin position="312"/>
        <end position="328"/>
    </location>
</feature>
<keyword evidence="2" id="KW-0813">Transport</keyword>
<evidence type="ECO:0000256" key="6">
    <source>
        <dbReference type="SAM" id="Phobius"/>
    </source>
</evidence>
<feature type="transmembrane region" description="Helical" evidence="6">
    <location>
        <begin position="335"/>
        <end position="355"/>
    </location>
</feature>
<comment type="caution">
    <text evidence="8">The sequence shown here is derived from an EMBL/GenBank/DDBJ whole genome shotgun (WGS) entry which is preliminary data.</text>
</comment>
<reference evidence="8 9" key="1">
    <citation type="submission" date="2012-11" db="EMBL/GenBank/DDBJ databases">
        <title>Whole genome sequence of Acidocella aminolytica 101 = DSM 11237.</title>
        <authorList>
            <person name="Azuma Y."/>
            <person name="Higashiura N."/>
            <person name="Hirakawa H."/>
            <person name="Matsushita K."/>
        </authorList>
    </citation>
    <scope>NUCLEOTIDE SEQUENCE [LARGE SCALE GENOMIC DNA]</scope>
    <source>
        <strain evidence="9">101 / DSM 11237</strain>
    </source>
</reference>
<keyword evidence="4 6" id="KW-1133">Transmembrane helix</keyword>
<keyword evidence="5 6" id="KW-0472">Membrane</keyword>
<dbReference type="GO" id="GO:0016020">
    <property type="term" value="C:membrane"/>
    <property type="evidence" value="ECO:0007669"/>
    <property type="project" value="UniProtKB-SubCell"/>
</dbReference>